<proteinExistence type="predicted"/>
<name>A0A1J4KVP0_9EUKA</name>
<dbReference type="EMBL" id="MLAK01000239">
    <property type="protein sequence ID" value="OHT15299.1"/>
    <property type="molecule type" value="Genomic_DNA"/>
</dbReference>
<dbReference type="GeneID" id="94832376"/>
<evidence type="ECO:0000313" key="2">
    <source>
        <dbReference type="EMBL" id="OHT15299.1"/>
    </source>
</evidence>
<dbReference type="Proteomes" id="UP000179807">
    <property type="component" value="Unassembled WGS sequence"/>
</dbReference>
<comment type="caution">
    <text evidence="2">The sequence shown here is derived from an EMBL/GenBank/DDBJ whole genome shotgun (WGS) entry which is preliminary data.</text>
</comment>
<feature type="region of interest" description="Disordered" evidence="1">
    <location>
        <begin position="355"/>
        <end position="390"/>
    </location>
</feature>
<keyword evidence="3" id="KW-1185">Reference proteome</keyword>
<dbReference type="OrthoDB" id="78308at2759"/>
<evidence type="ECO:0008006" key="4">
    <source>
        <dbReference type="Google" id="ProtNLM"/>
    </source>
</evidence>
<protein>
    <recommendedName>
        <fullName evidence="4">Leucine Rich Repeat family protein</fullName>
    </recommendedName>
</protein>
<gene>
    <name evidence="2" type="ORF">TRFO_14203</name>
</gene>
<dbReference type="AlphaFoldDB" id="A0A1J4KVP0"/>
<dbReference type="VEuPathDB" id="TrichDB:TRFO_14203"/>
<dbReference type="InterPro" id="IPR032675">
    <property type="entry name" value="LRR_dom_sf"/>
</dbReference>
<dbReference type="PANTHER" id="PTHR24110:SF3">
    <property type="entry name" value="CENTROSOMAL PROTEIN OF 78 KDA"/>
    <property type="match status" value="1"/>
</dbReference>
<reference evidence="2" key="1">
    <citation type="submission" date="2016-10" db="EMBL/GenBank/DDBJ databases">
        <authorList>
            <person name="Benchimol M."/>
            <person name="Almeida L.G."/>
            <person name="Vasconcelos A.T."/>
            <person name="Perreira-Neves A."/>
            <person name="Rosa I.A."/>
            <person name="Tasca T."/>
            <person name="Bogo M.R."/>
            <person name="de Souza W."/>
        </authorList>
    </citation>
    <scope>NUCLEOTIDE SEQUENCE [LARGE SCALE GENOMIC DNA]</scope>
    <source>
        <strain evidence="2">K</strain>
    </source>
</reference>
<dbReference type="Gene3D" id="3.80.10.10">
    <property type="entry name" value="Ribonuclease Inhibitor"/>
    <property type="match status" value="1"/>
</dbReference>
<evidence type="ECO:0000256" key="1">
    <source>
        <dbReference type="SAM" id="MobiDB-lite"/>
    </source>
</evidence>
<dbReference type="SUPFAM" id="SSF52047">
    <property type="entry name" value="RNI-like"/>
    <property type="match status" value="1"/>
</dbReference>
<sequence length="390" mass="44345">MKKLLTLEKLGSLGINKNGTYQFDLSSIDIDYLESLYASIYQYAQKDIRGLSFNLDLSIQSTIDYIRYRKSKASLHSQHHPQPELESSCYKNRPKLIPELTGLISRFLPKSESLRILKFRSIPFSFQDIDVLSQSIMQCQCLRELTLNNVPLSDEGFFSLASAIRQRGLVKLKCRNCKLTDAISETVASLIQFHTGIQKEAERRAELEKNPNLGIVCLSFYDFRDNNLTADFLHCVEHEVEFSPVQSFDLRGNIKISDDDVTSLKIFAGQNSSAPRGKAEPPLPREIVLEAENRSLRGQLESLLNGKSVAVLMDDLFAVGDRAQELASHISKLDEFCGKLENEQFYQRTVSRSYSPRRYGTPRTSSQLVSSTESESPIKRYPYPRKTSLY</sequence>
<dbReference type="RefSeq" id="XP_068368435.1">
    <property type="nucleotide sequence ID" value="XM_068497672.1"/>
</dbReference>
<dbReference type="PANTHER" id="PTHR24110">
    <property type="entry name" value="CENTROSOMAL PROTEIN OF 78 KDA"/>
    <property type="match status" value="1"/>
</dbReference>
<organism evidence="2 3">
    <name type="scientific">Tritrichomonas foetus</name>
    <dbReference type="NCBI Taxonomy" id="1144522"/>
    <lineage>
        <taxon>Eukaryota</taxon>
        <taxon>Metamonada</taxon>
        <taxon>Parabasalia</taxon>
        <taxon>Tritrichomonadida</taxon>
        <taxon>Tritrichomonadidae</taxon>
        <taxon>Tritrichomonas</taxon>
    </lineage>
</organism>
<evidence type="ECO:0000313" key="3">
    <source>
        <dbReference type="Proteomes" id="UP000179807"/>
    </source>
</evidence>
<accession>A0A1J4KVP0</accession>
<feature type="compositionally biased region" description="Low complexity" evidence="1">
    <location>
        <begin position="364"/>
        <end position="375"/>
    </location>
</feature>